<keyword evidence="2" id="KW-1185">Reference proteome</keyword>
<evidence type="ECO:0000313" key="1">
    <source>
        <dbReference type="EMBL" id="GKU91100.1"/>
    </source>
</evidence>
<protein>
    <submittedName>
        <fullName evidence="1">Uncharacterized protein</fullName>
    </submittedName>
</protein>
<sequence length="133" mass="15299">MAIFSATAEFHGDTRHGDGDSQNIPTREAGMEWQQLSNADKDLFPLLECFTSIAQGKKGFSTLNFGMHVRDLLFLYLLLELGRRVVYFPQGHSEQVMSGTVGQPLQRLVQRRVMLHIGLPRCMYNRRGWKDWK</sequence>
<dbReference type="EMBL" id="BPVZ01000005">
    <property type="protein sequence ID" value="GKU91100.1"/>
    <property type="molecule type" value="Genomic_DNA"/>
</dbReference>
<organism evidence="1 2">
    <name type="scientific">Rubroshorea leprosula</name>
    <dbReference type="NCBI Taxonomy" id="152421"/>
    <lineage>
        <taxon>Eukaryota</taxon>
        <taxon>Viridiplantae</taxon>
        <taxon>Streptophyta</taxon>
        <taxon>Embryophyta</taxon>
        <taxon>Tracheophyta</taxon>
        <taxon>Spermatophyta</taxon>
        <taxon>Magnoliopsida</taxon>
        <taxon>eudicotyledons</taxon>
        <taxon>Gunneridae</taxon>
        <taxon>Pentapetalae</taxon>
        <taxon>rosids</taxon>
        <taxon>malvids</taxon>
        <taxon>Malvales</taxon>
        <taxon>Dipterocarpaceae</taxon>
        <taxon>Rubroshorea</taxon>
    </lineage>
</organism>
<dbReference type="Proteomes" id="UP001054252">
    <property type="component" value="Unassembled WGS sequence"/>
</dbReference>
<name>A0AAV5HWI6_9ROSI</name>
<dbReference type="AlphaFoldDB" id="A0AAV5HWI6"/>
<accession>A0AAV5HWI6</accession>
<gene>
    <name evidence="1" type="ORF">SLEP1_g5017</name>
</gene>
<evidence type="ECO:0000313" key="2">
    <source>
        <dbReference type="Proteomes" id="UP001054252"/>
    </source>
</evidence>
<comment type="caution">
    <text evidence="1">The sequence shown here is derived from an EMBL/GenBank/DDBJ whole genome shotgun (WGS) entry which is preliminary data.</text>
</comment>
<proteinExistence type="predicted"/>
<reference evidence="1 2" key="1">
    <citation type="journal article" date="2021" name="Commun. Biol.">
        <title>The genome of Shorea leprosula (Dipterocarpaceae) highlights the ecological relevance of drought in aseasonal tropical rainforests.</title>
        <authorList>
            <person name="Ng K.K.S."/>
            <person name="Kobayashi M.J."/>
            <person name="Fawcett J.A."/>
            <person name="Hatakeyama M."/>
            <person name="Paape T."/>
            <person name="Ng C.H."/>
            <person name="Ang C.C."/>
            <person name="Tnah L.H."/>
            <person name="Lee C.T."/>
            <person name="Nishiyama T."/>
            <person name="Sese J."/>
            <person name="O'Brien M.J."/>
            <person name="Copetti D."/>
            <person name="Mohd Noor M.I."/>
            <person name="Ong R.C."/>
            <person name="Putra M."/>
            <person name="Sireger I.Z."/>
            <person name="Indrioko S."/>
            <person name="Kosugi Y."/>
            <person name="Izuno A."/>
            <person name="Isagi Y."/>
            <person name="Lee S.L."/>
            <person name="Shimizu K.K."/>
        </authorList>
    </citation>
    <scope>NUCLEOTIDE SEQUENCE [LARGE SCALE GENOMIC DNA]</scope>
    <source>
        <strain evidence="1">214</strain>
    </source>
</reference>